<accession>A0A8H4TZG4</accession>
<sequence length="143" mass="16077">MSDQVTSHCPFCRTDIFSNYEPGRAVSHYARRKYIICDRCALSKREFLSAALHDILFNSSANIAILTQRRLATSRQGPLVIPPVHYRPATVAANRPTETNAQPARIQEAREMAEAEVLGQRLRRSQYCICGRAPCDGNSPRCQ</sequence>
<keyword evidence="2" id="KW-1185">Reference proteome</keyword>
<dbReference type="Proteomes" id="UP000635477">
    <property type="component" value="Unassembled WGS sequence"/>
</dbReference>
<evidence type="ECO:0000313" key="2">
    <source>
        <dbReference type="Proteomes" id="UP000635477"/>
    </source>
</evidence>
<evidence type="ECO:0000313" key="1">
    <source>
        <dbReference type="EMBL" id="KAF4966996.1"/>
    </source>
</evidence>
<reference evidence="1" key="2">
    <citation type="submission" date="2020-05" db="EMBL/GenBank/DDBJ databases">
        <authorList>
            <person name="Kim H.-S."/>
            <person name="Proctor R.H."/>
            <person name="Brown D.W."/>
        </authorList>
    </citation>
    <scope>NUCLEOTIDE SEQUENCE</scope>
    <source>
        <strain evidence="1">NRRL 22465</strain>
    </source>
</reference>
<name>A0A8H4TZG4_9HYPO</name>
<organism evidence="1 2">
    <name type="scientific">Fusarium zealandicum</name>
    <dbReference type="NCBI Taxonomy" id="1053134"/>
    <lineage>
        <taxon>Eukaryota</taxon>
        <taxon>Fungi</taxon>
        <taxon>Dikarya</taxon>
        <taxon>Ascomycota</taxon>
        <taxon>Pezizomycotina</taxon>
        <taxon>Sordariomycetes</taxon>
        <taxon>Hypocreomycetidae</taxon>
        <taxon>Hypocreales</taxon>
        <taxon>Nectriaceae</taxon>
        <taxon>Fusarium</taxon>
        <taxon>Fusarium staphyleae species complex</taxon>
    </lineage>
</organism>
<dbReference type="AlphaFoldDB" id="A0A8H4TZG4"/>
<dbReference type="EMBL" id="JABEYC010001257">
    <property type="protein sequence ID" value="KAF4966996.1"/>
    <property type="molecule type" value="Genomic_DNA"/>
</dbReference>
<comment type="caution">
    <text evidence="1">The sequence shown here is derived from an EMBL/GenBank/DDBJ whole genome shotgun (WGS) entry which is preliminary data.</text>
</comment>
<gene>
    <name evidence="1" type="ORF">FZEAL_10584</name>
</gene>
<proteinExistence type="predicted"/>
<reference evidence="1" key="1">
    <citation type="journal article" date="2020" name="BMC Genomics">
        <title>Correction to: Identification and distribution of gene clusters required for synthesis of sphingolipid metabolism inhibitors in diverse species of the filamentous fungus Fusarium.</title>
        <authorList>
            <person name="Kim H.S."/>
            <person name="Lohmar J.M."/>
            <person name="Busman M."/>
            <person name="Brown D.W."/>
            <person name="Naumann T.A."/>
            <person name="Divon H.H."/>
            <person name="Lysoe E."/>
            <person name="Uhlig S."/>
            <person name="Proctor R.H."/>
        </authorList>
    </citation>
    <scope>NUCLEOTIDE SEQUENCE</scope>
    <source>
        <strain evidence="1">NRRL 22465</strain>
    </source>
</reference>
<protein>
    <submittedName>
        <fullName evidence="1">Uncharacterized protein</fullName>
    </submittedName>
</protein>